<dbReference type="InterPro" id="IPR001453">
    <property type="entry name" value="MoaB/Mog_dom"/>
</dbReference>
<dbReference type="Gene3D" id="3.90.950.20">
    <property type="entry name" value="CinA-like"/>
    <property type="match status" value="1"/>
</dbReference>
<dbReference type="InterPro" id="IPR041424">
    <property type="entry name" value="CinA_KH"/>
</dbReference>
<dbReference type="CDD" id="cd00885">
    <property type="entry name" value="cinA"/>
    <property type="match status" value="1"/>
</dbReference>
<dbReference type="NCBIfam" id="TIGR00177">
    <property type="entry name" value="molyb_syn"/>
    <property type="match status" value="1"/>
</dbReference>
<dbReference type="Pfam" id="PF18146">
    <property type="entry name" value="CinA_KH"/>
    <property type="match status" value="1"/>
</dbReference>
<dbReference type="NCBIfam" id="NF001813">
    <property type="entry name" value="PRK00549.1"/>
    <property type="match status" value="1"/>
</dbReference>
<dbReference type="Gene3D" id="3.40.980.10">
    <property type="entry name" value="MoaB/Mog-like domain"/>
    <property type="match status" value="1"/>
</dbReference>
<accession>A0A1E5G6F1</accession>
<comment type="caution">
    <text evidence="3">The sequence shown here is derived from an EMBL/GenBank/DDBJ whole genome shotgun (WGS) entry which is preliminary data.</text>
</comment>
<dbReference type="InterPro" id="IPR036653">
    <property type="entry name" value="CinA-like_C"/>
</dbReference>
<evidence type="ECO:0000259" key="2">
    <source>
        <dbReference type="SMART" id="SM00852"/>
    </source>
</evidence>
<evidence type="ECO:0000256" key="1">
    <source>
        <dbReference type="HAMAP-Rule" id="MF_00226"/>
    </source>
</evidence>
<evidence type="ECO:0000313" key="3">
    <source>
        <dbReference type="EMBL" id="OEF98675.1"/>
    </source>
</evidence>
<dbReference type="PIRSF" id="PIRSF006728">
    <property type="entry name" value="CinA"/>
    <property type="match status" value="1"/>
</dbReference>
<comment type="similarity">
    <text evidence="1">Belongs to the CinA family.</text>
</comment>
<dbReference type="SMART" id="SM00852">
    <property type="entry name" value="MoCF_biosynth"/>
    <property type="match status" value="1"/>
</dbReference>
<name>A0A1E5G6F1_9FIRM</name>
<dbReference type="Pfam" id="PF00994">
    <property type="entry name" value="MoCF_biosynth"/>
    <property type="match status" value="1"/>
</dbReference>
<dbReference type="OrthoDB" id="9801454at2"/>
<dbReference type="EMBL" id="MIJE01000001">
    <property type="protein sequence ID" value="OEF98675.1"/>
    <property type="molecule type" value="Genomic_DNA"/>
</dbReference>
<dbReference type="RefSeq" id="WP_069642167.1">
    <property type="nucleotide sequence ID" value="NZ_MIJE01000001.1"/>
</dbReference>
<reference evidence="3 4" key="1">
    <citation type="submission" date="2016-09" db="EMBL/GenBank/DDBJ databases">
        <title>Draft genome sequence for the type strain of Desulfuribacillus alkaliarsenatis AHT28, an obligately anaerobic, sulfidogenic bacterium isolated from Russian soda lake sediments.</title>
        <authorList>
            <person name="Abin C.A."/>
            <person name="Hollibaugh J.T."/>
        </authorList>
    </citation>
    <scope>NUCLEOTIDE SEQUENCE [LARGE SCALE GENOMIC DNA]</scope>
    <source>
        <strain evidence="3 4">AHT28</strain>
    </source>
</reference>
<dbReference type="InterPro" id="IPR050101">
    <property type="entry name" value="CinA"/>
</dbReference>
<dbReference type="InterPro" id="IPR008136">
    <property type="entry name" value="CinA_C"/>
</dbReference>
<organism evidence="3 4">
    <name type="scientific">Desulfuribacillus alkaliarsenatis</name>
    <dbReference type="NCBI Taxonomy" id="766136"/>
    <lineage>
        <taxon>Bacteria</taxon>
        <taxon>Bacillati</taxon>
        <taxon>Bacillota</taxon>
        <taxon>Desulfuribacillia</taxon>
        <taxon>Desulfuribacillales</taxon>
        <taxon>Desulfuribacillaceae</taxon>
        <taxon>Desulfuribacillus</taxon>
    </lineage>
</organism>
<dbReference type="Proteomes" id="UP000094296">
    <property type="component" value="Unassembled WGS sequence"/>
</dbReference>
<feature type="domain" description="MoaB/Mog" evidence="2">
    <location>
        <begin position="4"/>
        <end position="171"/>
    </location>
</feature>
<dbReference type="PANTHER" id="PTHR13939">
    <property type="entry name" value="NICOTINAMIDE-NUCLEOTIDE AMIDOHYDROLASE PNCC"/>
    <property type="match status" value="1"/>
</dbReference>
<dbReference type="InterPro" id="IPR008135">
    <property type="entry name" value="Competence-induced_CinA"/>
</dbReference>
<dbReference type="Gene3D" id="3.30.70.2860">
    <property type="match status" value="1"/>
</dbReference>
<dbReference type="NCBIfam" id="TIGR00200">
    <property type="entry name" value="cinA_nterm"/>
    <property type="match status" value="1"/>
</dbReference>
<dbReference type="Pfam" id="PF02464">
    <property type="entry name" value="CinA"/>
    <property type="match status" value="1"/>
</dbReference>
<keyword evidence="4" id="KW-1185">Reference proteome</keyword>
<proteinExistence type="inferred from homology"/>
<dbReference type="PANTHER" id="PTHR13939:SF0">
    <property type="entry name" value="NMN AMIDOHYDROLASE-LIKE PROTEIN YFAY"/>
    <property type="match status" value="1"/>
</dbReference>
<dbReference type="AlphaFoldDB" id="A0A1E5G6F1"/>
<dbReference type="SUPFAM" id="SSF142433">
    <property type="entry name" value="CinA-like"/>
    <property type="match status" value="1"/>
</dbReference>
<evidence type="ECO:0000313" key="4">
    <source>
        <dbReference type="Proteomes" id="UP000094296"/>
    </source>
</evidence>
<protein>
    <recommendedName>
        <fullName evidence="1">Putative competence-damage inducible protein</fullName>
    </recommendedName>
</protein>
<dbReference type="HAMAP" id="MF_00226_B">
    <property type="entry name" value="CinA_B"/>
    <property type="match status" value="1"/>
</dbReference>
<dbReference type="NCBIfam" id="TIGR00199">
    <property type="entry name" value="PncC_domain"/>
    <property type="match status" value="1"/>
</dbReference>
<dbReference type="SUPFAM" id="SSF53218">
    <property type="entry name" value="Molybdenum cofactor biosynthesis proteins"/>
    <property type="match status" value="1"/>
</dbReference>
<dbReference type="STRING" id="766136.BHF68_03170"/>
<dbReference type="InterPro" id="IPR036425">
    <property type="entry name" value="MoaB/Mog-like_dom_sf"/>
</dbReference>
<gene>
    <name evidence="1" type="primary">cinA</name>
    <name evidence="3" type="ORF">BHF68_03170</name>
</gene>
<sequence length="416" mass="46174">MKTEIIAVGTELLLGQITNTNAQYLSRKLAEYGFDVYYHSVVGDNSERLTDALEIASARSQLIILTGGLGPTDDDLTKETLASYVRQPLVIHGQSLEQIKQFFLMRKKQMPATNTKQALIIEGSIPLYNNLGTAPGLLYEHSDRLYALLPGPPRELKSMFEHELLPNLLRSTFYKQTATIYSHVLRFLGIGESALVEKIDDLLKEQSNPTIAPLCSEMEVTLRITAKAVNLEKAKELIEPIKQEITQRLAEYYYADNDKTLLDVLHTKLLQYKRTIAIAESCTGGLLSSFMTSLPDSSKYFIQGIVCYSNKAKQQLGITSEMLKEHGAVSSPVTEGLAELIRKKSQADYGISITGLAGPAGAEAEKPIGLVYISVSSGNTIVTEKHLFNGDRETIRMRAIKAAQYLLLKQLEEKVR</sequence>